<dbReference type="Gene3D" id="3.30.499.10">
    <property type="entry name" value="Aconitase, domain 3"/>
    <property type="match status" value="1"/>
</dbReference>
<keyword evidence="1" id="KW-0408">Iron</keyword>
<reference evidence="2" key="2">
    <citation type="journal article" date="2014" name="ISME J.">
        <title>Microbial stratification in low pH oxic and suboxic macroscopic growths along an acid mine drainage.</title>
        <authorList>
            <person name="Mendez-Garcia C."/>
            <person name="Mesa V."/>
            <person name="Sprenger R.R."/>
            <person name="Richter M."/>
            <person name="Diez M.S."/>
            <person name="Solano J."/>
            <person name="Bargiela R."/>
            <person name="Golyshina O.V."/>
            <person name="Manteca A."/>
            <person name="Ramos J.L."/>
            <person name="Gallego J.R."/>
            <person name="Llorente I."/>
            <person name="Martins Dos Santos V.A."/>
            <person name="Jensen O.N."/>
            <person name="Pelaez A.I."/>
            <person name="Sanchez J."/>
            <person name="Ferrer M."/>
        </authorList>
    </citation>
    <scope>NUCLEOTIDE SEQUENCE</scope>
</reference>
<accession>T1ANS4</accession>
<proteinExistence type="predicted"/>
<name>T1ANS4_9ZZZZ</name>
<sequence length="64" mass="7393">MSKYAIVKEFEVRGKKYKYFSLPDLQSGNNNISKLPFSLRIILESVIRNSKKGLSDDKDIENIL</sequence>
<feature type="non-terminal residue" evidence="2">
    <location>
        <position position="64"/>
    </location>
</feature>
<dbReference type="InterPro" id="IPR015931">
    <property type="entry name" value="Acnase/IPM_dHydase_lsu_aba_1/3"/>
</dbReference>
<protein>
    <submittedName>
        <fullName evidence="2">Uncharacterized protein</fullName>
    </submittedName>
</protein>
<dbReference type="AlphaFoldDB" id="T1ANS4"/>
<evidence type="ECO:0000313" key="2">
    <source>
        <dbReference type="EMBL" id="EQD58128.1"/>
    </source>
</evidence>
<dbReference type="EMBL" id="AUZX01007799">
    <property type="protein sequence ID" value="EQD58128.1"/>
    <property type="molecule type" value="Genomic_DNA"/>
</dbReference>
<reference evidence="2" key="1">
    <citation type="submission" date="2013-08" db="EMBL/GenBank/DDBJ databases">
        <authorList>
            <person name="Mendez C."/>
            <person name="Richter M."/>
            <person name="Ferrer M."/>
            <person name="Sanchez J."/>
        </authorList>
    </citation>
    <scope>NUCLEOTIDE SEQUENCE</scope>
</reference>
<evidence type="ECO:0000256" key="1">
    <source>
        <dbReference type="ARBA" id="ARBA00023004"/>
    </source>
</evidence>
<comment type="caution">
    <text evidence="2">The sequence shown here is derived from an EMBL/GenBank/DDBJ whole genome shotgun (WGS) entry which is preliminary data.</text>
</comment>
<organism evidence="2">
    <name type="scientific">mine drainage metagenome</name>
    <dbReference type="NCBI Taxonomy" id="410659"/>
    <lineage>
        <taxon>unclassified sequences</taxon>
        <taxon>metagenomes</taxon>
        <taxon>ecological metagenomes</taxon>
    </lineage>
</organism>
<gene>
    <name evidence="2" type="ORF">B1A_10945</name>
</gene>